<organism evidence="2 3">
    <name type="scientific">Dreissena polymorpha</name>
    <name type="common">Zebra mussel</name>
    <name type="synonym">Mytilus polymorpha</name>
    <dbReference type="NCBI Taxonomy" id="45954"/>
    <lineage>
        <taxon>Eukaryota</taxon>
        <taxon>Metazoa</taxon>
        <taxon>Spiralia</taxon>
        <taxon>Lophotrochozoa</taxon>
        <taxon>Mollusca</taxon>
        <taxon>Bivalvia</taxon>
        <taxon>Autobranchia</taxon>
        <taxon>Heteroconchia</taxon>
        <taxon>Euheterodonta</taxon>
        <taxon>Imparidentia</taxon>
        <taxon>Neoheterodontei</taxon>
        <taxon>Myida</taxon>
        <taxon>Dreissenoidea</taxon>
        <taxon>Dreissenidae</taxon>
        <taxon>Dreissena</taxon>
    </lineage>
</organism>
<proteinExistence type="predicted"/>
<dbReference type="AlphaFoldDB" id="A0A9D4JSC5"/>
<sequence>MHDTQLSQNTACITKVLLPFLNLHHSHGNTRLVILILYFGAHDFMGLLLIPLQSTRRLVRVITQLAMKVPRLTVYRANMLKQLALLMA</sequence>
<keyword evidence="1" id="KW-0812">Transmembrane</keyword>
<evidence type="ECO:0000313" key="3">
    <source>
        <dbReference type="Proteomes" id="UP000828390"/>
    </source>
</evidence>
<evidence type="ECO:0000256" key="1">
    <source>
        <dbReference type="SAM" id="Phobius"/>
    </source>
</evidence>
<feature type="transmembrane region" description="Helical" evidence="1">
    <location>
        <begin position="32"/>
        <end position="50"/>
    </location>
</feature>
<gene>
    <name evidence="2" type="ORF">DPMN_119921</name>
</gene>
<keyword evidence="3" id="KW-1185">Reference proteome</keyword>
<reference evidence="2" key="2">
    <citation type="submission" date="2020-11" db="EMBL/GenBank/DDBJ databases">
        <authorList>
            <person name="McCartney M.A."/>
            <person name="Auch B."/>
            <person name="Kono T."/>
            <person name="Mallez S."/>
            <person name="Becker A."/>
            <person name="Gohl D.M."/>
            <person name="Silverstein K.A.T."/>
            <person name="Koren S."/>
            <person name="Bechman K.B."/>
            <person name="Herman A."/>
            <person name="Abrahante J.E."/>
            <person name="Garbe J."/>
        </authorList>
    </citation>
    <scope>NUCLEOTIDE SEQUENCE</scope>
    <source>
        <strain evidence="2">Duluth1</strain>
        <tissue evidence="2">Whole animal</tissue>
    </source>
</reference>
<name>A0A9D4JSC5_DREPO</name>
<keyword evidence="1" id="KW-0472">Membrane</keyword>
<keyword evidence="1" id="KW-1133">Transmembrane helix</keyword>
<comment type="caution">
    <text evidence="2">The sequence shown here is derived from an EMBL/GenBank/DDBJ whole genome shotgun (WGS) entry which is preliminary data.</text>
</comment>
<dbReference type="EMBL" id="JAIWYP010000005">
    <property type="protein sequence ID" value="KAH3818317.1"/>
    <property type="molecule type" value="Genomic_DNA"/>
</dbReference>
<evidence type="ECO:0000313" key="2">
    <source>
        <dbReference type="EMBL" id="KAH3818317.1"/>
    </source>
</evidence>
<protein>
    <submittedName>
        <fullName evidence="2">Uncharacterized protein</fullName>
    </submittedName>
</protein>
<dbReference type="Proteomes" id="UP000828390">
    <property type="component" value="Unassembled WGS sequence"/>
</dbReference>
<reference evidence="2" key="1">
    <citation type="journal article" date="2019" name="bioRxiv">
        <title>The Genome of the Zebra Mussel, Dreissena polymorpha: A Resource for Invasive Species Research.</title>
        <authorList>
            <person name="McCartney M.A."/>
            <person name="Auch B."/>
            <person name="Kono T."/>
            <person name="Mallez S."/>
            <person name="Zhang Y."/>
            <person name="Obille A."/>
            <person name="Becker A."/>
            <person name="Abrahante J.E."/>
            <person name="Garbe J."/>
            <person name="Badalamenti J.P."/>
            <person name="Herman A."/>
            <person name="Mangelson H."/>
            <person name="Liachko I."/>
            <person name="Sullivan S."/>
            <person name="Sone E.D."/>
            <person name="Koren S."/>
            <person name="Silverstein K.A.T."/>
            <person name="Beckman K.B."/>
            <person name="Gohl D.M."/>
        </authorList>
    </citation>
    <scope>NUCLEOTIDE SEQUENCE</scope>
    <source>
        <strain evidence="2">Duluth1</strain>
        <tissue evidence="2">Whole animal</tissue>
    </source>
</reference>
<accession>A0A9D4JSC5</accession>